<feature type="transmembrane region" description="Helical" evidence="5">
    <location>
        <begin position="175"/>
        <end position="196"/>
    </location>
</feature>
<feature type="transmembrane region" description="Helical" evidence="5">
    <location>
        <begin position="20"/>
        <end position="42"/>
    </location>
</feature>
<dbReference type="InterPro" id="IPR038770">
    <property type="entry name" value="Na+/solute_symporter_sf"/>
</dbReference>
<dbReference type="PANTHER" id="PTHR10361">
    <property type="entry name" value="SODIUM-BILE ACID COTRANSPORTER"/>
    <property type="match status" value="1"/>
</dbReference>
<dbReference type="Gene3D" id="1.20.1530.20">
    <property type="match status" value="1"/>
</dbReference>
<feature type="transmembrane region" description="Helical" evidence="5">
    <location>
        <begin position="234"/>
        <end position="257"/>
    </location>
</feature>
<dbReference type="PANTHER" id="PTHR10361:SF28">
    <property type="entry name" value="P3 PROTEIN-RELATED"/>
    <property type="match status" value="1"/>
</dbReference>
<comment type="subcellular location">
    <subcellularLocation>
        <location evidence="1">Membrane</location>
        <topology evidence="1">Multi-pass membrane protein</topology>
    </subcellularLocation>
</comment>
<evidence type="ECO:0000256" key="5">
    <source>
        <dbReference type="SAM" id="Phobius"/>
    </source>
</evidence>
<evidence type="ECO:0000256" key="2">
    <source>
        <dbReference type="ARBA" id="ARBA00022692"/>
    </source>
</evidence>
<dbReference type="RefSeq" id="WP_310548016.1">
    <property type="nucleotide sequence ID" value="NZ_JAVKGR010000004.1"/>
</dbReference>
<name>A0ABU2DRA9_9MICC</name>
<dbReference type="InterPro" id="IPR002657">
    <property type="entry name" value="BilAc:Na_symport/Acr3"/>
</dbReference>
<feature type="transmembrane region" description="Helical" evidence="5">
    <location>
        <begin position="80"/>
        <end position="105"/>
    </location>
</feature>
<keyword evidence="4 5" id="KW-0472">Membrane</keyword>
<evidence type="ECO:0000313" key="6">
    <source>
        <dbReference type="EMBL" id="MDR8019021.1"/>
    </source>
</evidence>
<reference evidence="6 7" key="1">
    <citation type="submission" date="2023-09" db="EMBL/GenBank/DDBJ databases">
        <title>Description of three actinobacteria isolated from air of manufacturing shop in a pharmaceutical factory.</title>
        <authorList>
            <person name="Zhang D.-F."/>
        </authorList>
    </citation>
    <scope>NUCLEOTIDE SEQUENCE [LARGE SCALE GENOMIC DNA]</scope>
    <source>
        <strain evidence="6 7">LY-0111</strain>
    </source>
</reference>
<keyword evidence="7" id="KW-1185">Reference proteome</keyword>
<feature type="transmembrane region" description="Helical" evidence="5">
    <location>
        <begin position="48"/>
        <end position="68"/>
    </location>
</feature>
<feature type="transmembrane region" description="Helical" evidence="5">
    <location>
        <begin position="208"/>
        <end position="228"/>
    </location>
</feature>
<keyword evidence="3 5" id="KW-1133">Transmembrane helix</keyword>
<evidence type="ECO:0000256" key="4">
    <source>
        <dbReference type="ARBA" id="ARBA00023136"/>
    </source>
</evidence>
<accession>A0ABU2DRA9</accession>
<feature type="transmembrane region" description="Helical" evidence="5">
    <location>
        <begin position="111"/>
        <end position="133"/>
    </location>
</feature>
<dbReference type="Proteomes" id="UP001251870">
    <property type="component" value="Unassembled WGS sequence"/>
</dbReference>
<dbReference type="Pfam" id="PF01758">
    <property type="entry name" value="SBF"/>
    <property type="match status" value="1"/>
</dbReference>
<evidence type="ECO:0000256" key="1">
    <source>
        <dbReference type="ARBA" id="ARBA00004141"/>
    </source>
</evidence>
<keyword evidence="2 5" id="KW-0812">Transmembrane</keyword>
<organism evidence="6 7">
    <name type="scientific">Nesterenkonia aerolata</name>
    <dbReference type="NCBI Taxonomy" id="3074079"/>
    <lineage>
        <taxon>Bacteria</taxon>
        <taxon>Bacillati</taxon>
        <taxon>Actinomycetota</taxon>
        <taxon>Actinomycetes</taxon>
        <taxon>Micrococcales</taxon>
        <taxon>Micrococcaceae</taxon>
        <taxon>Nesterenkonia</taxon>
    </lineage>
</organism>
<proteinExistence type="predicted"/>
<feature type="transmembrane region" description="Helical" evidence="5">
    <location>
        <begin position="140"/>
        <end position="163"/>
    </location>
</feature>
<comment type="caution">
    <text evidence="6">The sequence shown here is derived from an EMBL/GenBank/DDBJ whole genome shotgun (WGS) entry which is preliminary data.</text>
</comment>
<evidence type="ECO:0000313" key="7">
    <source>
        <dbReference type="Proteomes" id="UP001251870"/>
    </source>
</evidence>
<evidence type="ECO:0000256" key="3">
    <source>
        <dbReference type="ARBA" id="ARBA00022989"/>
    </source>
</evidence>
<dbReference type="EMBL" id="JAVKGR010000004">
    <property type="protein sequence ID" value="MDR8019021.1"/>
    <property type="molecule type" value="Genomic_DNA"/>
</dbReference>
<dbReference type="InterPro" id="IPR004710">
    <property type="entry name" value="Bilac:Na_transpt"/>
</dbReference>
<gene>
    <name evidence="6" type="ORF">RIL96_05515</name>
</gene>
<protein>
    <submittedName>
        <fullName evidence="6">Bile acid:sodium symporter family protein</fullName>
    </submittedName>
</protein>
<sequence length="330" mass="34759">MNDSAQPDETSRLLRREERAGYRAVLIFPLLILAGGTCGFFFTESFGAIASFVPAMLGFVMFTMGLTLRPIDFGLVARRPLPVLLGIAAQFIIMPTAAVLVTWALKLPPELAAGVILVGCAPGGTASNVVAYLAKGDVALSVTMTSVSTLLAPIAMPLLSLWLAGHYLPVDAGSMAWDIAKIVLIPVLAGLILRHFIPTLVSRLLPSLPWLSVSVIALIVAIVVAGSAEFVISAGALVIAAVFLHNLVGMSLGYVVAAMTRQPYNVRRTMAVEVGMQNSGLAAGLAAQYMNPVAALPAALFSIWHNMSGALFAMACRRVDRAHGRAKKAP</sequence>